<sequence length="99" mass="11214">MSEVIDRKFEFIAFNPCKGAIYTHKNGILFLAKDLAVPDMLDAYMKKCEALCCGSEHIHSMALAKERILHYQRTVESHVPDTNLTCEIERCIKGANLNV</sequence>
<organism evidence="1">
    <name type="scientific">marine sediment metagenome</name>
    <dbReference type="NCBI Taxonomy" id="412755"/>
    <lineage>
        <taxon>unclassified sequences</taxon>
        <taxon>metagenomes</taxon>
        <taxon>ecological metagenomes</taxon>
    </lineage>
</organism>
<protein>
    <submittedName>
        <fullName evidence="1">Uncharacterized protein</fullName>
    </submittedName>
</protein>
<dbReference type="EMBL" id="LAZR01009348">
    <property type="protein sequence ID" value="KKM73151.1"/>
    <property type="molecule type" value="Genomic_DNA"/>
</dbReference>
<evidence type="ECO:0000313" key="1">
    <source>
        <dbReference type="EMBL" id="KKM73151.1"/>
    </source>
</evidence>
<comment type="caution">
    <text evidence="1">The sequence shown here is derived from an EMBL/GenBank/DDBJ whole genome shotgun (WGS) entry which is preliminary data.</text>
</comment>
<name>A0A0F9KEM7_9ZZZZ</name>
<proteinExistence type="predicted"/>
<gene>
    <name evidence="1" type="ORF">LCGC14_1413330</name>
</gene>
<reference evidence="1" key="1">
    <citation type="journal article" date="2015" name="Nature">
        <title>Complex archaea that bridge the gap between prokaryotes and eukaryotes.</title>
        <authorList>
            <person name="Spang A."/>
            <person name="Saw J.H."/>
            <person name="Jorgensen S.L."/>
            <person name="Zaremba-Niedzwiedzka K."/>
            <person name="Martijn J."/>
            <person name="Lind A.E."/>
            <person name="van Eijk R."/>
            <person name="Schleper C."/>
            <person name="Guy L."/>
            <person name="Ettema T.J."/>
        </authorList>
    </citation>
    <scope>NUCLEOTIDE SEQUENCE</scope>
</reference>
<dbReference type="AlphaFoldDB" id="A0A0F9KEM7"/>
<accession>A0A0F9KEM7</accession>